<organism evidence="1">
    <name type="scientific">Candidatus Kentrum sp. FW</name>
    <dbReference type="NCBI Taxonomy" id="2126338"/>
    <lineage>
        <taxon>Bacteria</taxon>
        <taxon>Pseudomonadati</taxon>
        <taxon>Pseudomonadota</taxon>
        <taxon>Gammaproteobacteria</taxon>
        <taxon>Candidatus Kentrum</taxon>
    </lineage>
</organism>
<dbReference type="EMBL" id="CAADEW010000050">
    <property type="protein sequence ID" value="VFJ54835.1"/>
    <property type="molecule type" value="Genomic_DNA"/>
</dbReference>
<protein>
    <submittedName>
        <fullName evidence="1">Uncharacterized protein</fullName>
    </submittedName>
</protein>
<proteinExistence type="predicted"/>
<sequence length="135" mass="14863">MSPGSDESEGYVRSIHENIDAVSHSSSDRRNIGRRVSRGAAPSIDAWRSWEIRWVTEQIRKEPGQSDDTWVVEAQTGNLLSTDELGPSNLPEYFLGQGTVLTDGFHFISLEVLLDLGGFIATCGEGMPPVVMTRI</sequence>
<dbReference type="AlphaFoldDB" id="A0A450SM83"/>
<accession>A0A450SM83</accession>
<name>A0A450SM83_9GAMM</name>
<reference evidence="1" key="1">
    <citation type="submission" date="2019-02" db="EMBL/GenBank/DDBJ databases">
        <authorList>
            <person name="Gruber-Vodicka R. H."/>
            <person name="Seah K. B. B."/>
        </authorList>
    </citation>
    <scope>NUCLEOTIDE SEQUENCE</scope>
    <source>
        <strain evidence="1">BECK_BZ15</strain>
    </source>
</reference>
<gene>
    <name evidence="1" type="ORF">BECKFW1821A_GA0114235_105017</name>
</gene>
<evidence type="ECO:0000313" key="1">
    <source>
        <dbReference type="EMBL" id="VFJ54835.1"/>
    </source>
</evidence>